<evidence type="ECO:0000256" key="1">
    <source>
        <dbReference type="SAM" id="MobiDB-lite"/>
    </source>
</evidence>
<dbReference type="InParanoid" id="A0A177C969"/>
<dbReference type="AlphaFoldDB" id="A0A177C969"/>
<dbReference type="GeneID" id="28771087"/>
<dbReference type="Proteomes" id="UP000077069">
    <property type="component" value="Unassembled WGS sequence"/>
</dbReference>
<evidence type="ECO:0000313" key="3">
    <source>
        <dbReference type="Proteomes" id="UP000077069"/>
    </source>
</evidence>
<feature type="compositionally biased region" description="Pro residues" evidence="1">
    <location>
        <begin position="1"/>
        <end position="12"/>
    </location>
</feature>
<evidence type="ECO:0000313" key="2">
    <source>
        <dbReference type="EMBL" id="OAG03402.1"/>
    </source>
</evidence>
<protein>
    <submittedName>
        <fullName evidence="2">Uncharacterized protein</fullName>
    </submittedName>
</protein>
<proteinExistence type="predicted"/>
<organism evidence="2 3">
    <name type="scientific">Paraphaeosphaeria sporulosa</name>
    <dbReference type="NCBI Taxonomy" id="1460663"/>
    <lineage>
        <taxon>Eukaryota</taxon>
        <taxon>Fungi</taxon>
        <taxon>Dikarya</taxon>
        <taxon>Ascomycota</taxon>
        <taxon>Pezizomycotina</taxon>
        <taxon>Dothideomycetes</taxon>
        <taxon>Pleosporomycetidae</taxon>
        <taxon>Pleosporales</taxon>
        <taxon>Massarineae</taxon>
        <taxon>Didymosphaeriaceae</taxon>
        <taxon>Paraphaeosphaeria</taxon>
    </lineage>
</organism>
<name>A0A177C969_9PLEO</name>
<dbReference type="RefSeq" id="XP_018033767.1">
    <property type="nucleotide sequence ID" value="XM_018187601.1"/>
</dbReference>
<gene>
    <name evidence="2" type="ORF">CC84DRAFT_835739</name>
</gene>
<keyword evidence="3" id="KW-1185">Reference proteome</keyword>
<dbReference type="EMBL" id="KV441554">
    <property type="protein sequence ID" value="OAG03402.1"/>
    <property type="molecule type" value="Genomic_DNA"/>
</dbReference>
<sequence>MERAPTPAPPFPASASPDPGCAAWGVRSPHAHARAMRTVSVAAAGQPHVASPRSMARPQPHAAPRGRDSHHHAR</sequence>
<accession>A0A177C969</accession>
<reference evidence="2 3" key="1">
    <citation type="submission" date="2016-05" db="EMBL/GenBank/DDBJ databases">
        <title>Comparative analysis of secretome profiles of manganese(II)-oxidizing ascomycete fungi.</title>
        <authorList>
            <consortium name="DOE Joint Genome Institute"/>
            <person name="Zeiner C.A."/>
            <person name="Purvine S.O."/>
            <person name="Zink E.M."/>
            <person name="Wu S."/>
            <person name="Pasa-Tolic L."/>
            <person name="Chaput D.L."/>
            <person name="Haridas S."/>
            <person name="Grigoriev I.V."/>
            <person name="Santelli C.M."/>
            <person name="Hansel C.M."/>
        </authorList>
    </citation>
    <scope>NUCLEOTIDE SEQUENCE [LARGE SCALE GENOMIC DNA]</scope>
    <source>
        <strain evidence="2 3">AP3s5-JAC2a</strain>
    </source>
</reference>
<feature type="region of interest" description="Disordered" evidence="1">
    <location>
        <begin position="1"/>
        <end position="74"/>
    </location>
</feature>